<organism evidence="2 3">
    <name type="scientific">Beauveria bassiana</name>
    <name type="common">White muscardine disease fungus</name>
    <name type="synonym">Tritirachium shiotae</name>
    <dbReference type="NCBI Taxonomy" id="176275"/>
    <lineage>
        <taxon>Eukaryota</taxon>
        <taxon>Fungi</taxon>
        <taxon>Dikarya</taxon>
        <taxon>Ascomycota</taxon>
        <taxon>Pezizomycotina</taxon>
        <taxon>Sordariomycetes</taxon>
        <taxon>Hypocreomycetidae</taxon>
        <taxon>Hypocreales</taxon>
        <taxon>Cordycipitaceae</taxon>
        <taxon>Beauveria</taxon>
    </lineage>
</organism>
<evidence type="ECO:0000313" key="3">
    <source>
        <dbReference type="Proteomes" id="UP000237441"/>
    </source>
</evidence>
<evidence type="ECO:0000313" key="2">
    <source>
        <dbReference type="EMBL" id="PQK11328.1"/>
    </source>
</evidence>
<dbReference type="OrthoDB" id="3440400at2759"/>
<dbReference type="AlphaFoldDB" id="A0A2S7Y568"/>
<feature type="signal peptide" evidence="1">
    <location>
        <begin position="1"/>
        <end position="19"/>
    </location>
</feature>
<accession>A0A2S7Y568</accession>
<dbReference type="EMBL" id="JRHA01000002">
    <property type="protein sequence ID" value="PQK11328.1"/>
    <property type="molecule type" value="Genomic_DNA"/>
</dbReference>
<keyword evidence="1" id="KW-0732">Signal</keyword>
<comment type="caution">
    <text evidence="2">The sequence shown here is derived from an EMBL/GenBank/DDBJ whole genome shotgun (WGS) entry which is preliminary data.</text>
</comment>
<dbReference type="Proteomes" id="UP000237441">
    <property type="component" value="Unassembled WGS sequence"/>
</dbReference>
<reference evidence="2 3" key="1">
    <citation type="submission" date="2016-07" db="EMBL/GenBank/DDBJ databases">
        <title>Comparative genomics of the entomopathogenic fungus Beauveria bassiana.</title>
        <authorList>
            <person name="Valero Jimenez C.A."/>
            <person name="Zwaan B.J."/>
            <person name="Van Kan J.A."/>
            <person name="Takken W."/>
            <person name="Debets A.J."/>
            <person name="Schoustra S.E."/>
            <person name="Koenraadt C.J."/>
        </authorList>
    </citation>
    <scope>NUCLEOTIDE SEQUENCE [LARGE SCALE GENOMIC DNA]</scope>
    <source>
        <strain evidence="2 3">ARSEF 8028</strain>
    </source>
</reference>
<proteinExistence type="predicted"/>
<gene>
    <name evidence="2" type="ORF">BB8028_0002g16460</name>
</gene>
<feature type="chain" id="PRO_5015543548" evidence="1">
    <location>
        <begin position="20"/>
        <end position="59"/>
    </location>
</feature>
<evidence type="ECO:0000256" key="1">
    <source>
        <dbReference type="SAM" id="SignalP"/>
    </source>
</evidence>
<name>A0A2S7Y568_BEABA</name>
<protein>
    <submittedName>
        <fullName evidence="2">Uncharacterized protein</fullName>
    </submittedName>
</protein>
<sequence length="59" mass="6412">MRSIFAIAVLSGLSGLAMATPIEARSDLCWKACFQSAPQCPDGWDAEQKGQCWTCCKTE</sequence>